<evidence type="ECO:0000256" key="1">
    <source>
        <dbReference type="ARBA" id="ARBA00009922"/>
    </source>
</evidence>
<dbReference type="Pfam" id="PF00570">
    <property type="entry name" value="HRDC"/>
    <property type="match status" value="1"/>
</dbReference>
<evidence type="ECO:0000256" key="7">
    <source>
        <dbReference type="ARBA" id="ARBA00034617"/>
    </source>
</evidence>
<dbReference type="Gene3D" id="1.10.10.160">
    <property type="match status" value="1"/>
</dbReference>
<dbReference type="InterPro" id="IPR000212">
    <property type="entry name" value="DNA_helicase_UvrD/REP"/>
</dbReference>
<dbReference type="PROSITE" id="PS51198">
    <property type="entry name" value="UVRD_HELICASE_ATP_BIND"/>
    <property type="match status" value="1"/>
</dbReference>
<evidence type="ECO:0000256" key="8">
    <source>
        <dbReference type="ARBA" id="ARBA00034808"/>
    </source>
</evidence>
<dbReference type="InterPro" id="IPR014017">
    <property type="entry name" value="DNA_helicase_UvrD-like_C"/>
</dbReference>
<dbReference type="InterPro" id="IPR002121">
    <property type="entry name" value="HRDC_dom"/>
</dbReference>
<keyword evidence="3 10" id="KW-0378">Hydrolase</keyword>
<accession>A0ABU3ICY0</accession>
<keyword evidence="15" id="KW-1185">Reference proteome</keyword>
<keyword evidence="4 10" id="KW-0347">Helicase</keyword>
<dbReference type="RefSeq" id="WP_313273888.1">
    <property type="nucleotide sequence ID" value="NZ_JASXSX010000002.1"/>
</dbReference>
<evidence type="ECO:0000256" key="10">
    <source>
        <dbReference type="PROSITE-ProRule" id="PRU00560"/>
    </source>
</evidence>
<dbReference type="Pfam" id="PF00580">
    <property type="entry name" value="UvrD-helicase"/>
    <property type="match status" value="1"/>
</dbReference>
<dbReference type="InterPro" id="IPR010997">
    <property type="entry name" value="HRDC-like_sf"/>
</dbReference>
<name>A0ABU3ICY0_9ACTO</name>
<evidence type="ECO:0000256" key="6">
    <source>
        <dbReference type="ARBA" id="ARBA00023235"/>
    </source>
</evidence>
<evidence type="ECO:0000256" key="9">
    <source>
        <dbReference type="ARBA" id="ARBA00048988"/>
    </source>
</evidence>
<dbReference type="SUPFAM" id="SSF52540">
    <property type="entry name" value="P-loop containing nucleoside triphosphate hydrolases"/>
    <property type="match status" value="1"/>
</dbReference>
<evidence type="ECO:0000256" key="4">
    <source>
        <dbReference type="ARBA" id="ARBA00022806"/>
    </source>
</evidence>
<dbReference type="PANTHER" id="PTHR11070:SF69">
    <property type="entry name" value="ATP-DEPENDENT DNA HELICASE UVRD2"/>
    <property type="match status" value="1"/>
</dbReference>
<comment type="similarity">
    <text evidence="1">Belongs to the helicase family. UvrD subfamily.</text>
</comment>
<reference evidence="14 15" key="1">
    <citation type="submission" date="2023-06" db="EMBL/GenBank/DDBJ databases">
        <title>Draft genome sequence of Gleimia hominis type strain CCUG 57540T.</title>
        <authorList>
            <person name="Salva-Serra F."/>
            <person name="Cardew S."/>
            <person name="Jensie Markopoulos S."/>
            <person name="Ohlen M."/>
            <person name="Inganas E."/>
            <person name="Svensson-Stadler L."/>
            <person name="Moore E.R.B."/>
        </authorList>
    </citation>
    <scope>NUCLEOTIDE SEQUENCE [LARGE SCALE GENOMIC DNA]</scope>
    <source>
        <strain evidence="14 15">CCUG 57540</strain>
    </source>
</reference>
<dbReference type="InterPro" id="IPR044876">
    <property type="entry name" value="HRDC_dom_sf"/>
</dbReference>
<comment type="catalytic activity">
    <reaction evidence="9">
        <text>ATP + H2O = ADP + phosphate + H(+)</text>
        <dbReference type="Rhea" id="RHEA:13065"/>
        <dbReference type="ChEBI" id="CHEBI:15377"/>
        <dbReference type="ChEBI" id="CHEBI:15378"/>
        <dbReference type="ChEBI" id="CHEBI:30616"/>
        <dbReference type="ChEBI" id="CHEBI:43474"/>
        <dbReference type="ChEBI" id="CHEBI:456216"/>
        <dbReference type="EC" id="5.6.2.4"/>
    </reaction>
</comment>
<dbReference type="Gene3D" id="3.40.50.300">
    <property type="entry name" value="P-loop containing nucleotide triphosphate hydrolases"/>
    <property type="match status" value="3"/>
</dbReference>
<comment type="caution">
    <text evidence="14">The sequence shown here is derived from an EMBL/GenBank/DDBJ whole genome shotgun (WGS) entry which is preliminary data.</text>
</comment>
<feature type="domain" description="UvrD-like helicase ATP-binding" evidence="12">
    <location>
        <begin position="8"/>
        <end position="290"/>
    </location>
</feature>
<dbReference type="PANTHER" id="PTHR11070">
    <property type="entry name" value="UVRD / RECB / PCRA DNA HELICASE FAMILY MEMBER"/>
    <property type="match status" value="1"/>
</dbReference>
<dbReference type="EC" id="5.6.2.4" evidence="8"/>
<dbReference type="PROSITE" id="PS51217">
    <property type="entry name" value="UVRD_HELICASE_CTER"/>
    <property type="match status" value="1"/>
</dbReference>
<evidence type="ECO:0000256" key="2">
    <source>
        <dbReference type="ARBA" id="ARBA00022741"/>
    </source>
</evidence>
<comment type="catalytic activity">
    <reaction evidence="7">
        <text>Couples ATP hydrolysis with the unwinding of duplex DNA by translocating in the 3'-5' direction.</text>
        <dbReference type="EC" id="5.6.2.4"/>
    </reaction>
</comment>
<evidence type="ECO:0000313" key="14">
    <source>
        <dbReference type="EMBL" id="MDT3767811.1"/>
    </source>
</evidence>
<feature type="domain" description="HRDC" evidence="11">
    <location>
        <begin position="590"/>
        <end position="669"/>
    </location>
</feature>
<dbReference type="InterPro" id="IPR013986">
    <property type="entry name" value="DExx_box_DNA_helicase_dom_sf"/>
</dbReference>
<dbReference type="EMBL" id="JASXSX010000002">
    <property type="protein sequence ID" value="MDT3767811.1"/>
    <property type="molecule type" value="Genomic_DNA"/>
</dbReference>
<dbReference type="InterPro" id="IPR014016">
    <property type="entry name" value="UvrD-like_ATP-bd"/>
</dbReference>
<evidence type="ECO:0000259" key="13">
    <source>
        <dbReference type="PROSITE" id="PS51217"/>
    </source>
</evidence>
<evidence type="ECO:0000256" key="5">
    <source>
        <dbReference type="ARBA" id="ARBA00022840"/>
    </source>
</evidence>
<dbReference type="Gene3D" id="1.10.150.80">
    <property type="entry name" value="HRDC domain"/>
    <property type="match status" value="1"/>
</dbReference>
<organism evidence="14 15">
    <name type="scientific">Gleimia hominis</name>
    <dbReference type="NCBI Taxonomy" id="595468"/>
    <lineage>
        <taxon>Bacteria</taxon>
        <taxon>Bacillati</taxon>
        <taxon>Actinomycetota</taxon>
        <taxon>Actinomycetes</taxon>
        <taxon>Actinomycetales</taxon>
        <taxon>Actinomycetaceae</taxon>
        <taxon>Gleimia</taxon>
    </lineage>
</organism>
<dbReference type="SMART" id="SM00341">
    <property type="entry name" value="HRDC"/>
    <property type="match status" value="1"/>
</dbReference>
<evidence type="ECO:0000259" key="12">
    <source>
        <dbReference type="PROSITE" id="PS51198"/>
    </source>
</evidence>
<gene>
    <name evidence="14" type="ORF">QS713_07030</name>
</gene>
<feature type="domain" description="UvrD-like helicase C-terminal" evidence="13">
    <location>
        <begin position="291"/>
        <end position="538"/>
    </location>
</feature>
<dbReference type="Pfam" id="PF13361">
    <property type="entry name" value="UvrD_C"/>
    <property type="match status" value="2"/>
</dbReference>
<keyword evidence="5 10" id="KW-0067">ATP-binding</keyword>
<keyword evidence="2 10" id="KW-0547">Nucleotide-binding</keyword>
<dbReference type="SUPFAM" id="SSF47819">
    <property type="entry name" value="HRDC-like"/>
    <property type="match status" value="1"/>
</dbReference>
<evidence type="ECO:0000313" key="15">
    <source>
        <dbReference type="Proteomes" id="UP001247542"/>
    </source>
</evidence>
<dbReference type="PROSITE" id="PS50967">
    <property type="entry name" value="HRDC"/>
    <property type="match status" value="1"/>
</dbReference>
<sequence>MEAQQLLEALDDQQRAVAQQVTGPLSVLAGAGTGKTRAITYRVAYGAATGAFDPHSVLAVTFTSRAATEMRARLRTLGVGGAQARTFHSAALRQLRYFWPQTIGGNLPQIMEHKASMVASAAVRLGIKADKVSVRDIAAEIEWAKVSMISPAQYAQQLTRHRREPPADLDAQTMADLLNVYEDAKNERGAIDFEDVLLLMVGILQDSEWAARTVRGQYQHFVVDEFQDVSKLQHELLNLWLGGRHDVCVVGDVAQTIYSFTGATPKYLVHFEKDHPGARRVELYRNYRSTPQIVSMANSVLRGRRGALPDGAVKLESQRKSGKAVAFNTFDDVTAEARGVARQIKGLLETGVAAQDVAILFRTNAQSEAFEEALADAQVPFQLRGGIQFFNRDEIKKAIVLLRQIARTTGDAEDAPVVQIVEDIASDLGWSAKPPQTHGAVREKWDNLDALVSLAHDRADLSLTQFAAEMQDRQQTQTAPQISSVTLCSLHAAKGLEWDHVFLTGVCEGLIPITYAKSADALEEERRLLYVGVTRARDQLVISYSRARGQGRAANQKPSRFLEHVWPNAHTKTRAKPRRQRKREEIEELPADAKRVFDALRQWRLMVAKIRSAPAYTVFTDKVLIEIAIVKPKTMTQLGAVRGVGATKLDRYGGDVLAVIRETAAESEH</sequence>
<feature type="binding site" evidence="10">
    <location>
        <begin position="29"/>
        <end position="36"/>
    </location>
    <ligand>
        <name>ATP</name>
        <dbReference type="ChEBI" id="CHEBI:30616"/>
    </ligand>
</feature>
<dbReference type="Proteomes" id="UP001247542">
    <property type="component" value="Unassembled WGS sequence"/>
</dbReference>
<dbReference type="GO" id="GO:0004386">
    <property type="term" value="F:helicase activity"/>
    <property type="evidence" value="ECO:0007669"/>
    <property type="project" value="UniProtKB-KW"/>
</dbReference>
<dbReference type="Gene3D" id="1.10.486.10">
    <property type="entry name" value="PCRA, domain 4"/>
    <property type="match status" value="1"/>
</dbReference>
<proteinExistence type="inferred from homology"/>
<keyword evidence="6" id="KW-0413">Isomerase</keyword>
<protein>
    <recommendedName>
        <fullName evidence="8">DNA 3'-5' helicase</fullName>
        <ecNumber evidence="8">5.6.2.4</ecNumber>
    </recommendedName>
</protein>
<dbReference type="CDD" id="cd18807">
    <property type="entry name" value="SF1_C_UvrD"/>
    <property type="match status" value="1"/>
</dbReference>
<dbReference type="CDD" id="cd17932">
    <property type="entry name" value="DEXQc_UvrD"/>
    <property type="match status" value="1"/>
</dbReference>
<evidence type="ECO:0000259" key="11">
    <source>
        <dbReference type="PROSITE" id="PS50967"/>
    </source>
</evidence>
<dbReference type="InterPro" id="IPR027417">
    <property type="entry name" value="P-loop_NTPase"/>
</dbReference>
<evidence type="ECO:0000256" key="3">
    <source>
        <dbReference type="ARBA" id="ARBA00022801"/>
    </source>
</evidence>